<dbReference type="Gene3D" id="3.30.2230.10">
    <property type="entry name" value="DUSP-like"/>
    <property type="match status" value="1"/>
</dbReference>
<evidence type="ECO:0000313" key="13">
    <source>
        <dbReference type="EMBL" id="KAG9492719.1"/>
    </source>
</evidence>
<dbReference type="InterPro" id="IPR006615">
    <property type="entry name" value="Pept_C19_DUSP"/>
</dbReference>
<dbReference type="InterPro" id="IPR035927">
    <property type="entry name" value="DUSP-like_sf"/>
</dbReference>
<feature type="region of interest" description="Disordered" evidence="9">
    <location>
        <begin position="1113"/>
        <end position="1237"/>
    </location>
</feature>
<dbReference type="Pfam" id="PF00443">
    <property type="entry name" value="UCH"/>
    <property type="match status" value="1"/>
</dbReference>
<feature type="compositionally biased region" description="Low complexity" evidence="9">
    <location>
        <begin position="1149"/>
        <end position="1159"/>
    </location>
</feature>
<dbReference type="InterPro" id="IPR028889">
    <property type="entry name" value="USP"/>
</dbReference>
<dbReference type="InterPro" id="IPR001394">
    <property type="entry name" value="Peptidase_C19_UCH"/>
</dbReference>
<evidence type="ECO:0000256" key="7">
    <source>
        <dbReference type="ARBA" id="ARBA00022807"/>
    </source>
</evidence>
<dbReference type="GO" id="GO:0006508">
    <property type="term" value="P:proteolysis"/>
    <property type="evidence" value="ECO:0007669"/>
    <property type="project" value="UniProtKB-KW"/>
</dbReference>
<dbReference type="Proteomes" id="UP000770717">
    <property type="component" value="Unassembled WGS sequence"/>
</dbReference>
<dbReference type="Pfam" id="PF14836">
    <property type="entry name" value="Ubiquitin_3"/>
    <property type="match status" value="1"/>
</dbReference>
<evidence type="ECO:0000313" key="14">
    <source>
        <dbReference type="Proteomes" id="UP000770717"/>
    </source>
</evidence>
<keyword evidence="4" id="KW-0479">Metal-binding</keyword>
<name>A0A8J6FTU9_ELECQ</name>
<dbReference type="InterPro" id="IPR028135">
    <property type="entry name" value="Ub_USP-typ"/>
</dbReference>
<dbReference type="InterPro" id="IPR038765">
    <property type="entry name" value="Papain-like_cys_pep_sf"/>
</dbReference>
<feature type="compositionally biased region" description="Basic and acidic residues" evidence="9">
    <location>
        <begin position="1206"/>
        <end position="1231"/>
    </location>
</feature>
<dbReference type="PROSITE" id="PS50222">
    <property type="entry name" value="EF_HAND_2"/>
    <property type="match status" value="1"/>
</dbReference>
<dbReference type="PANTHER" id="PTHR21646:SF76">
    <property type="entry name" value="UBIQUITIN CARBOXYL-TERMINAL HYDROLASE 32"/>
    <property type="match status" value="1"/>
</dbReference>
<reference evidence="13" key="1">
    <citation type="thesis" date="2020" institute="ProQuest LLC" country="789 East Eisenhower Parkway, Ann Arbor, MI, USA">
        <title>Comparative Genomics and Chromosome Evolution.</title>
        <authorList>
            <person name="Mudd A.B."/>
        </authorList>
    </citation>
    <scope>NUCLEOTIDE SEQUENCE</scope>
    <source>
        <strain evidence="13">HN-11 Male</strain>
        <tissue evidence="13">Kidney and liver</tissue>
    </source>
</reference>
<accession>A0A8J6FTU9</accession>
<evidence type="ECO:0000256" key="9">
    <source>
        <dbReference type="SAM" id="MobiDB-lite"/>
    </source>
</evidence>
<dbReference type="InterPro" id="IPR002048">
    <property type="entry name" value="EF_hand_dom"/>
</dbReference>
<evidence type="ECO:0000256" key="8">
    <source>
        <dbReference type="ARBA" id="ARBA00022837"/>
    </source>
</evidence>
<dbReference type="PROSITE" id="PS00973">
    <property type="entry name" value="USP_2"/>
    <property type="match status" value="1"/>
</dbReference>
<dbReference type="GO" id="GO:0016579">
    <property type="term" value="P:protein deubiquitination"/>
    <property type="evidence" value="ECO:0007669"/>
    <property type="project" value="InterPro"/>
</dbReference>
<dbReference type="Gene3D" id="3.10.20.90">
    <property type="entry name" value="Phosphatidylinositol 3-kinase Catalytic Subunit, Chain A, domain 1"/>
    <property type="match status" value="1"/>
</dbReference>
<dbReference type="PROSITE" id="PS00018">
    <property type="entry name" value="EF_HAND_1"/>
    <property type="match status" value="1"/>
</dbReference>
<dbReference type="InterPro" id="IPR018247">
    <property type="entry name" value="EF_Hand_1_Ca_BS"/>
</dbReference>
<dbReference type="EC" id="3.4.19.12" evidence="2"/>
<dbReference type="SUPFAM" id="SSF47473">
    <property type="entry name" value="EF-hand"/>
    <property type="match status" value="2"/>
</dbReference>
<evidence type="ECO:0000256" key="3">
    <source>
        <dbReference type="ARBA" id="ARBA00022670"/>
    </source>
</evidence>
<feature type="region of interest" description="Disordered" evidence="9">
    <location>
        <begin position="252"/>
        <end position="288"/>
    </location>
</feature>
<keyword evidence="14" id="KW-1185">Reference proteome</keyword>
<keyword evidence="6" id="KW-0378">Hydrolase</keyword>
<keyword evidence="3" id="KW-0645">Protease</keyword>
<dbReference type="InterPro" id="IPR050185">
    <property type="entry name" value="Ub_carboxyl-term_hydrolase"/>
</dbReference>
<proteinExistence type="predicted"/>
<evidence type="ECO:0000256" key="1">
    <source>
        <dbReference type="ARBA" id="ARBA00000707"/>
    </source>
</evidence>
<keyword evidence="5" id="KW-0833">Ubl conjugation pathway</keyword>
<keyword evidence="7" id="KW-0788">Thiol protease</keyword>
<organism evidence="13 14">
    <name type="scientific">Eleutherodactylus coqui</name>
    <name type="common">Puerto Rican coqui</name>
    <dbReference type="NCBI Taxonomy" id="57060"/>
    <lineage>
        <taxon>Eukaryota</taxon>
        <taxon>Metazoa</taxon>
        <taxon>Chordata</taxon>
        <taxon>Craniata</taxon>
        <taxon>Vertebrata</taxon>
        <taxon>Euteleostomi</taxon>
        <taxon>Amphibia</taxon>
        <taxon>Batrachia</taxon>
        <taxon>Anura</taxon>
        <taxon>Neobatrachia</taxon>
        <taxon>Hyloidea</taxon>
        <taxon>Eleutherodactylidae</taxon>
        <taxon>Eleutherodactylinae</taxon>
        <taxon>Eleutherodactylus</taxon>
        <taxon>Eleutherodactylus</taxon>
    </lineage>
</organism>
<feature type="domain" description="DUSP" evidence="12">
    <location>
        <begin position="290"/>
        <end position="427"/>
    </location>
</feature>
<evidence type="ECO:0000256" key="5">
    <source>
        <dbReference type="ARBA" id="ARBA00022786"/>
    </source>
</evidence>
<feature type="compositionally biased region" description="Low complexity" evidence="9">
    <location>
        <begin position="821"/>
        <end position="835"/>
    </location>
</feature>
<dbReference type="FunFam" id="3.10.20.90:FF:000068">
    <property type="entry name" value="Ubiquitin carboxyl-terminal hydrolase 32"/>
    <property type="match status" value="1"/>
</dbReference>
<evidence type="ECO:0000256" key="2">
    <source>
        <dbReference type="ARBA" id="ARBA00012759"/>
    </source>
</evidence>
<evidence type="ECO:0000259" key="11">
    <source>
        <dbReference type="PROSITE" id="PS50235"/>
    </source>
</evidence>
<dbReference type="FunFam" id="3.90.70.10:FF:000018">
    <property type="entry name" value="Ubiquitin carboxyl-terminal hydrolase 32"/>
    <property type="match status" value="1"/>
</dbReference>
<feature type="compositionally biased region" description="Low complexity" evidence="9">
    <location>
        <begin position="1169"/>
        <end position="1182"/>
    </location>
</feature>
<sequence>MSQQCFIREVLGDGVPPKVAEVIYCSFGGTSKGLHFNNLIVGLVLLTRGRDEEKAKYIFSLFSNESGSCVVREDMESMLSVVDGEVPLSLKKCFAEGEKVNYEKFRNWLLQNKDAFTFSRWLLSGGVFVTLTDDSDTPTFYQTLAGVTHLEESDIIDLEKRYWLLKAQSRTGRFDLETFVPLISPPIHQSLSEVCFKVFDIDRDGVLSRTELEEMVLALLEVWKDNRTDAIPELHLNLSDIIDNILKSHDTTKESKPVVIEPSPALNGSRYSLGASSLDQREDDRTGTNVYSTTEEKSFDNISSASEVSESTTNTFLYSSTSGADMCFARQHNTSDNNNQSMSGSNGSILIQLNPQKPGAIDNQPLVTQENVKVPSLTLEGGRLKQSPSLLRGKDYEIVPEPVWRALYHWYGANLSLPRPPVLRYVICWRGPPTTEWPVIYSNVPSPNAPLKRVLAYTGCFSRMQTIKEIHEYLSQRLRIKEEDMRLWLYNSENYLTLLDDEDHKLEYLKIQDEQHLVIEVRNKDMSWPEEMSFIANSSKIDRHKVPTEKGATGLSNLGNTCFMNSSIQCVSNTQPLTKYFISGRHLYELNRTNPIGMKGHMAKCYGDLVQELWSGTQKNVAPLKLRWTIAKYAPRFNGFQQQDSQELLAFLLDGLHEDLNRVHEKPYVELKDSDGRPDWEVAAEAWDNHLRRNRSIVVDLFHGQLRSQVKCKTCGHVSVRFDPFNFLSLPLPMDSYMHLEITVIKLDGTTPVRYGLRLNMDEKYTGLKKQLSELCGLKPEQILLAEVHGSNIKNFPQDNQKVRLSVSGFLCAFEIPIPGSPTSASSPTPQDPSTVPSSNGHQNLMPNGGLSRPPVIPNGMPNTVVPCGTEKTMGNGVLNGHISVHPEGPFIGYIIAIHRKMRKSRSLAAEKNCEISARKALLQNPRDDSMGYQYPFTLRVVQKDGNSCASCPWYRFCRGCKIDCTEDRAYIGNAYIAVDWDPTALHLRYQTSQERIVEEHESVEQSRRAQAEPINLDSCLRAFTTEEELGEDEMYYCSKCKTHCLATKKLDLWRLPPILIIHLKRFQFVNGRWIKSQKIVKFPREKFDPSAFLVPRGPVQYQKRKPVLNCEDQAETRSTQGDLKKAEPVNYSPAGDGDVLGKIQPLISSSTSNNSKASPLQGRKAATNSSSKNNSPNNSPKTLGRGKGRLRLPQLGGKKLSSSKENLDQSKDNGSDNETRDTLDQVESSKGHMLGGNQTELAANQDTQVVLTNGLNHEQNTCNNSQLDNHIGEEEEITDDQREDICCQPIYNLYAISCHSGIMGGGHYVTYAKNPNDKWYCYNDSSCKELHPDEIDTDSAYILFYEQQGVDYAQFLPKIDGKKMADTSSMDEDFESDYKKYCVLQ</sequence>
<gene>
    <name evidence="13" type="ORF">GDO78_000946</name>
</gene>
<dbReference type="InterPro" id="IPR018200">
    <property type="entry name" value="USP_CS"/>
</dbReference>
<evidence type="ECO:0000259" key="10">
    <source>
        <dbReference type="PROSITE" id="PS50222"/>
    </source>
</evidence>
<dbReference type="PROSITE" id="PS00972">
    <property type="entry name" value="USP_1"/>
    <property type="match status" value="1"/>
</dbReference>
<dbReference type="FunFam" id="3.90.70.10:FF:000110">
    <property type="entry name" value="ubiquitin carboxyl-terminal hydrolase 32 isoform X2"/>
    <property type="match status" value="1"/>
</dbReference>
<dbReference type="InterPro" id="IPR011992">
    <property type="entry name" value="EF-hand-dom_pair"/>
</dbReference>
<dbReference type="GO" id="GO:0005794">
    <property type="term" value="C:Golgi apparatus"/>
    <property type="evidence" value="ECO:0007669"/>
    <property type="project" value="TreeGrafter"/>
</dbReference>
<feature type="domain" description="EF-hand" evidence="10">
    <location>
        <begin position="187"/>
        <end position="222"/>
    </location>
</feature>
<comment type="catalytic activity">
    <reaction evidence="1">
        <text>Thiol-dependent hydrolysis of ester, thioester, amide, peptide and isopeptide bonds formed by the C-terminal Gly of ubiquitin (a 76-residue protein attached to proteins as an intracellular targeting signal).</text>
        <dbReference type="EC" id="3.4.19.12"/>
    </reaction>
</comment>
<protein>
    <recommendedName>
        <fullName evidence="2">ubiquitinyl hydrolase 1</fullName>
        <ecNumber evidence="2">3.4.19.12</ecNumber>
    </recommendedName>
</protein>
<feature type="compositionally biased region" description="Polar residues" evidence="9">
    <location>
        <begin position="836"/>
        <end position="846"/>
    </location>
</feature>
<feature type="domain" description="USP" evidence="11">
    <location>
        <begin position="553"/>
        <end position="1349"/>
    </location>
</feature>
<comment type="caution">
    <text evidence="13">The sequence shown here is derived from an EMBL/GenBank/DDBJ whole genome shotgun (WGS) entry which is preliminary data.</text>
</comment>
<evidence type="ECO:0000256" key="4">
    <source>
        <dbReference type="ARBA" id="ARBA00022723"/>
    </source>
</evidence>
<dbReference type="SUPFAM" id="SSF54001">
    <property type="entry name" value="Cysteine proteinases"/>
    <property type="match status" value="1"/>
</dbReference>
<dbReference type="EMBL" id="WNTK01000001">
    <property type="protein sequence ID" value="KAG9492719.1"/>
    <property type="molecule type" value="Genomic_DNA"/>
</dbReference>
<evidence type="ECO:0000259" key="12">
    <source>
        <dbReference type="PROSITE" id="PS51283"/>
    </source>
</evidence>
<dbReference type="Pfam" id="PF06337">
    <property type="entry name" value="DUSP"/>
    <property type="match status" value="1"/>
</dbReference>
<evidence type="ECO:0000256" key="6">
    <source>
        <dbReference type="ARBA" id="ARBA00022801"/>
    </source>
</evidence>
<keyword evidence="8" id="KW-0106">Calcium</keyword>
<dbReference type="Gene3D" id="3.90.70.10">
    <property type="entry name" value="Cysteine proteinases"/>
    <property type="match status" value="3"/>
</dbReference>
<dbReference type="OrthoDB" id="265776at2759"/>
<dbReference type="PROSITE" id="PS51283">
    <property type="entry name" value="DUSP"/>
    <property type="match status" value="1"/>
</dbReference>
<dbReference type="FunFam" id="3.30.2230.10:FF:000004">
    <property type="entry name" value="Ubiquitin carboxyl-terminal hydrolase 32"/>
    <property type="match status" value="1"/>
</dbReference>
<feature type="region of interest" description="Disordered" evidence="9">
    <location>
        <begin position="821"/>
        <end position="855"/>
    </location>
</feature>
<dbReference type="GO" id="GO:0005509">
    <property type="term" value="F:calcium ion binding"/>
    <property type="evidence" value="ECO:0007669"/>
    <property type="project" value="InterPro"/>
</dbReference>
<dbReference type="PROSITE" id="PS50235">
    <property type="entry name" value="USP_3"/>
    <property type="match status" value="1"/>
</dbReference>
<dbReference type="InterPro" id="IPR057368">
    <property type="entry name" value="USP32_N"/>
</dbReference>
<dbReference type="GO" id="GO:0004843">
    <property type="term" value="F:cysteine-type deubiquitinase activity"/>
    <property type="evidence" value="ECO:0007669"/>
    <property type="project" value="UniProtKB-EC"/>
</dbReference>
<dbReference type="SUPFAM" id="SSF143791">
    <property type="entry name" value="DUSP-like"/>
    <property type="match status" value="1"/>
</dbReference>
<dbReference type="Pfam" id="PF25265">
    <property type="entry name" value="USP32_N"/>
    <property type="match status" value="1"/>
</dbReference>
<dbReference type="Gene3D" id="1.10.238.10">
    <property type="entry name" value="EF-hand"/>
    <property type="match status" value="1"/>
</dbReference>
<dbReference type="PANTHER" id="PTHR21646">
    <property type="entry name" value="UBIQUITIN CARBOXYL-TERMINAL HYDROLASE"/>
    <property type="match status" value="1"/>
</dbReference>